<keyword evidence="6" id="KW-0472">Membrane</keyword>
<evidence type="ECO:0000256" key="4">
    <source>
        <dbReference type="ARBA" id="ARBA00022687"/>
    </source>
</evidence>
<feature type="compositionally biased region" description="Polar residues" evidence="10">
    <location>
        <begin position="48"/>
        <end position="62"/>
    </location>
</feature>
<feature type="compositionally biased region" description="Basic and acidic residues" evidence="10">
    <location>
        <begin position="368"/>
        <end position="377"/>
    </location>
</feature>
<comment type="similarity">
    <text evidence="2">Belongs to the Amer family.</text>
</comment>
<keyword evidence="12" id="KW-1185">Reference proteome</keyword>
<dbReference type="PANTHER" id="PTHR22237">
    <property type="entry name" value="APC MEMBRANE RECRUITMENT PROTEIN 2-RELATED"/>
    <property type="match status" value="1"/>
</dbReference>
<keyword evidence="4" id="KW-0879">Wnt signaling pathway</keyword>
<dbReference type="Proteomes" id="UP000694546">
    <property type="component" value="Chromosome 23"/>
</dbReference>
<reference evidence="11" key="2">
    <citation type="submission" date="2025-09" db="UniProtKB">
        <authorList>
            <consortium name="Ensembl"/>
        </authorList>
    </citation>
    <scope>IDENTIFICATION</scope>
</reference>
<evidence type="ECO:0000256" key="2">
    <source>
        <dbReference type="ARBA" id="ARBA00007750"/>
    </source>
</evidence>
<protein>
    <recommendedName>
        <fullName evidence="8">APC membrane recruitment protein 2</fullName>
    </recommendedName>
    <alternativeName>
        <fullName evidence="9">Protein FAM123A</fullName>
    </alternativeName>
</protein>
<sequence>MEVQSECGEPPADPQPTGKINKAAFKLFGKRRTGSGMAGFFSFRNKGAVSNGNPSSSENGHGSTAAAAAEPASFSFFSFLRRGSLRTAESGGAGLARRGRGLKGLFSSMRWRRGRDRTSEPDGGGGGGGEGATHHSSPGSVSPQFAASADDAGADSSSPAFPYTPTDSPLHEPRGPEARAGSGGAASLATPQPERRCGAAAADPPSEPSVDRLCSLLFTDVTSLKSFDSLTGCGDIIADTEEEVLSGVSPPQPEHVTGSGVVAYMGGGEEMASPEGVDDADMQGLWHMLPSTGDNSPTPQVKTLGLSKIPVVGAAGSRGTAKPPPPAAHHHTYGARQPTSPGEKELLSDEGYWDTPTATPTATPVDEGIQRSERIILSRDSCSGDNLYDLYNDPEEEDKEDDLSSTPSPSTEYKLSPSSQTTPPSSSSSPPSFRSLKGSTSLPRDSKIPLSVRQSPPPPHSVSQSSLPSVLEASAAQPKTQAPPPARTRIPVSKVPVRRSGQNKPGNASRGTAHRK</sequence>
<feature type="region of interest" description="Disordered" evidence="10">
    <location>
        <begin position="314"/>
        <end position="516"/>
    </location>
</feature>
<dbReference type="GO" id="GO:0016055">
    <property type="term" value="P:Wnt signaling pathway"/>
    <property type="evidence" value="ECO:0007669"/>
    <property type="project" value="UniProtKB-KW"/>
</dbReference>
<dbReference type="InterPro" id="IPR019003">
    <property type="entry name" value="AMER"/>
</dbReference>
<gene>
    <name evidence="11" type="primary">AMER2</name>
</gene>
<comment type="function">
    <text evidence="7">Negative regulator of the canonical Wnt signaling pathway involved in neuroectodermal patterning. Acts by specifically binding phosphatidylinositol 4,5-bisphosphate (PtdIns(4,5)P2), translocating to the cell membrane and interacting with key regulators of the canonical Wnt signaling pathway, such as components of the beta-catenin destruction complex.</text>
</comment>
<feature type="compositionally biased region" description="Acidic residues" evidence="10">
    <location>
        <begin position="392"/>
        <end position="403"/>
    </location>
</feature>
<evidence type="ECO:0000256" key="7">
    <source>
        <dbReference type="ARBA" id="ARBA00037665"/>
    </source>
</evidence>
<feature type="compositionally biased region" description="Polar residues" evidence="10">
    <location>
        <begin position="404"/>
        <end position="413"/>
    </location>
</feature>
<dbReference type="GO" id="GO:0005546">
    <property type="term" value="F:phosphatidylinositol-4,5-bisphosphate binding"/>
    <property type="evidence" value="ECO:0007669"/>
    <property type="project" value="TreeGrafter"/>
</dbReference>
<feature type="compositionally biased region" description="Low complexity" evidence="10">
    <location>
        <begin position="146"/>
        <end position="160"/>
    </location>
</feature>
<evidence type="ECO:0000256" key="1">
    <source>
        <dbReference type="ARBA" id="ARBA00004202"/>
    </source>
</evidence>
<dbReference type="GO" id="GO:0008013">
    <property type="term" value="F:beta-catenin binding"/>
    <property type="evidence" value="ECO:0007669"/>
    <property type="project" value="TreeGrafter"/>
</dbReference>
<dbReference type="Pfam" id="PF09422">
    <property type="entry name" value="AMER"/>
    <property type="match status" value="2"/>
</dbReference>
<feature type="compositionally biased region" description="Gly residues" evidence="10">
    <location>
        <begin position="122"/>
        <end position="131"/>
    </location>
</feature>
<dbReference type="GO" id="GO:0060828">
    <property type="term" value="P:regulation of canonical Wnt signaling pathway"/>
    <property type="evidence" value="ECO:0007669"/>
    <property type="project" value="TreeGrafter"/>
</dbReference>
<feature type="compositionally biased region" description="Low complexity" evidence="10">
    <location>
        <begin position="355"/>
        <end position="364"/>
    </location>
</feature>
<proteinExistence type="inferred from homology"/>
<comment type="subcellular location">
    <subcellularLocation>
        <location evidence="1">Cell membrane</location>
        <topology evidence="1">Peripheral membrane protein</topology>
    </subcellularLocation>
</comment>
<evidence type="ECO:0000256" key="8">
    <source>
        <dbReference type="ARBA" id="ARBA00039511"/>
    </source>
</evidence>
<evidence type="ECO:0000313" key="12">
    <source>
        <dbReference type="Proteomes" id="UP000694546"/>
    </source>
</evidence>
<keyword evidence="5" id="KW-0446">Lipid-binding</keyword>
<evidence type="ECO:0000256" key="9">
    <source>
        <dbReference type="ARBA" id="ARBA00042108"/>
    </source>
</evidence>
<feature type="region of interest" description="Disordered" evidence="10">
    <location>
        <begin position="87"/>
        <end position="209"/>
    </location>
</feature>
<keyword evidence="3" id="KW-1003">Cell membrane</keyword>
<feature type="compositionally biased region" description="Low complexity" evidence="10">
    <location>
        <begin position="461"/>
        <end position="480"/>
    </location>
</feature>
<dbReference type="PANTHER" id="PTHR22237:SF1">
    <property type="entry name" value="APC MEMBRANE RECRUITMENT PROTEIN 2"/>
    <property type="match status" value="1"/>
</dbReference>
<dbReference type="GO" id="GO:0005886">
    <property type="term" value="C:plasma membrane"/>
    <property type="evidence" value="ECO:0007669"/>
    <property type="project" value="UniProtKB-SubCell"/>
</dbReference>
<organism evidence="11 12">
    <name type="scientific">Gadus morhua</name>
    <name type="common">Atlantic cod</name>
    <dbReference type="NCBI Taxonomy" id="8049"/>
    <lineage>
        <taxon>Eukaryota</taxon>
        <taxon>Metazoa</taxon>
        <taxon>Chordata</taxon>
        <taxon>Craniata</taxon>
        <taxon>Vertebrata</taxon>
        <taxon>Euteleostomi</taxon>
        <taxon>Actinopterygii</taxon>
        <taxon>Neopterygii</taxon>
        <taxon>Teleostei</taxon>
        <taxon>Neoteleostei</taxon>
        <taxon>Acanthomorphata</taxon>
        <taxon>Zeiogadaria</taxon>
        <taxon>Gadariae</taxon>
        <taxon>Gadiformes</taxon>
        <taxon>Gadoidei</taxon>
        <taxon>Gadidae</taxon>
        <taxon>Gadus</taxon>
    </lineage>
</organism>
<evidence type="ECO:0000256" key="3">
    <source>
        <dbReference type="ARBA" id="ARBA00022475"/>
    </source>
</evidence>
<dbReference type="GeneTree" id="ENSGT00530000063529"/>
<evidence type="ECO:0000256" key="10">
    <source>
        <dbReference type="SAM" id="MobiDB-lite"/>
    </source>
</evidence>
<dbReference type="AlphaFoldDB" id="A0A8C5BV51"/>
<reference evidence="11" key="1">
    <citation type="submission" date="2025-08" db="UniProtKB">
        <authorList>
            <consortium name="Ensembl"/>
        </authorList>
    </citation>
    <scope>IDENTIFICATION</scope>
</reference>
<accession>A0A8C5BV51</accession>
<evidence type="ECO:0000256" key="5">
    <source>
        <dbReference type="ARBA" id="ARBA00023121"/>
    </source>
</evidence>
<feature type="compositionally biased region" description="Polar residues" evidence="10">
    <location>
        <begin position="500"/>
        <end position="510"/>
    </location>
</feature>
<evidence type="ECO:0000313" key="11">
    <source>
        <dbReference type="Ensembl" id="ENSGMOP00000052435.1"/>
    </source>
</evidence>
<dbReference type="Ensembl" id="ENSGMOT00000039187.1">
    <property type="protein sequence ID" value="ENSGMOP00000052435.1"/>
    <property type="gene ID" value="ENSGMOG00000031265.1"/>
</dbReference>
<feature type="compositionally biased region" description="Polar residues" evidence="10">
    <location>
        <begin position="134"/>
        <end position="145"/>
    </location>
</feature>
<evidence type="ECO:0000256" key="6">
    <source>
        <dbReference type="ARBA" id="ARBA00023136"/>
    </source>
</evidence>
<feature type="region of interest" description="Disordered" evidence="10">
    <location>
        <begin position="1"/>
        <end position="20"/>
    </location>
</feature>
<name>A0A8C5BV51_GADMO</name>
<feature type="region of interest" description="Disordered" evidence="10">
    <location>
        <begin position="39"/>
        <end position="67"/>
    </location>
</feature>
<feature type="compositionally biased region" description="Low complexity" evidence="10">
    <location>
        <begin position="416"/>
        <end position="432"/>
    </location>
</feature>